<dbReference type="GO" id="GO:0016787">
    <property type="term" value="F:hydrolase activity"/>
    <property type="evidence" value="ECO:0007669"/>
    <property type="project" value="UniProtKB-KW"/>
</dbReference>
<dbReference type="GO" id="GO:0031048">
    <property type="term" value="P:regulatory ncRNA-mediated heterochromatin formation"/>
    <property type="evidence" value="ECO:0007669"/>
    <property type="project" value="TreeGrafter"/>
</dbReference>
<gene>
    <name evidence="3" type="ORF">PPERSA_09614</name>
</gene>
<dbReference type="AlphaFoldDB" id="A0A0V0QG21"/>
<dbReference type="Pfam" id="PF13087">
    <property type="entry name" value="AAA_12"/>
    <property type="match status" value="1"/>
</dbReference>
<dbReference type="CDD" id="cd18808">
    <property type="entry name" value="SF1_C_Upf1"/>
    <property type="match status" value="1"/>
</dbReference>
<dbReference type="FunCoup" id="A0A0V0QG21">
    <property type="interactions" value="26"/>
</dbReference>
<dbReference type="EMBL" id="LDAU01000180">
    <property type="protein sequence ID" value="KRX01008.1"/>
    <property type="molecule type" value="Genomic_DNA"/>
</dbReference>
<dbReference type="GO" id="GO:0031380">
    <property type="term" value="C:nuclear RNA-directed RNA polymerase complex"/>
    <property type="evidence" value="ECO:0007669"/>
    <property type="project" value="TreeGrafter"/>
</dbReference>
<dbReference type="InterPro" id="IPR045055">
    <property type="entry name" value="DNA2/NAM7-like"/>
</dbReference>
<dbReference type="Pfam" id="PF13086">
    <property type="entry name" value="AAA_11"/>
    <property type="match status" value="1"/>
</dbReference>
<dbReference type="InParanoid" id="A0A0V0QG21"/>
<keyword evidence="4" id="KW-1185">Reference proteome</keyword>
<dbReference type="GO" id="GO:0004386">
    <property type="term" value="F:helicase activity"/>
    <property type="evidence" value="ECO:0007669"/>
    <property type="project" value="InterPro"/>
</dbReference>
<evidence type="ECO:0000313" key="3">
    <source>
        <dbReference type="EMBL" id="KRX01008.1"/>
    </source>
</evidence>
<reference evidence="3 4" key="1">
    <citation type="journal article" date="2015" name="Sci. Rep.">
        <title>Genome of the facultative scuticociliatosis pathogen Pseudocohnilembus persalinus provides insight into its virulence through horizontal gene transfer.</title>
        <authorList>
            <person name="Xiong J."/>
            <person name="Wang G."/>
            <person name="Cheng J."/>
            <person name="Tian M."/>
            <person name="Pan X."/>
            <person name="Warren A."/>
            <person name="Jiang C."/>
            <person name="Yuan D."/>
            <person name="Miao W."/>
        </authorList>
    </citation>
    <scope>NUCLEOTIDE SEQUENCE [LARGE SCALE GENOMIC DNA]</scope>
    <source>
        <strain evidence="3">36N120E</strain>
    </source>
</reference>
<dbReference type="SUPFAM" id="SSF52540">
    <property type="entry name" value="P-loop containing nucleoside triphosphate hydrolases"/>
    <property type="match status" value="1"/>
</dbReference>
<proteinExistence type="predicted"/>
<evidence type="ECO:0000259" key="2">
    <source>
        <dbReference type="Pfam" id="PF13087"/>
    </source>
</evidence>
<feature type="domain" description="DNA2/NAM7 helicase-like C-terminal" evidence="2">
    <location>
        <begin position="227"/>
        <end position="429"/>
    </location>
</feature>
<protein>
    <submittedName>
        <fullName evidence="3">p-loop containing nucleoside triphosphate hydrolase</fullName>
    </submittedName>
</protein>
<dbReference type="PANTHER" id="PTHR10887:SF341">
    <property type="entry name" value="NFX1-TYPE ZINC FINGER-CONTAINING PROTEIN 1"/>
    <property type="match status" value="1"/>
</dbReference>
<dbReference type="Proteomes" id="UP000054937">
    <property type="component" value="Unassembled WGS sequence"/>
</dbReference>
<evidence type="ECO:0000313" key="4">
    <source>
        <dbReference type="Proteomes" id="UP000054937"/>
    </source>
</evidence>
<accession>A0A0V0QG21</accession>
<feature type="domain" description="DNA2/NAM7 helicase helicase" evidence="1">
    <location>
        <begin position="135"/>
        <end position="218"/>
    </location>
</feature>
<evidence type="ECO:0000259" key="1">
    <source>
        <dbReference type="Pfam" id="PF13086"/>
    </source>
</evidence>
<dbReference type="InterPro" id="IPR047187">
    <property type="entry name" value="SF1_C_Upf1"/>
</dbReference>
<dbReference type="PANTHER" id="PTHR10887">
    <property type="entry name" value="DNA2/NAM7 HELICASE FAMILY"/>
    <property type="match status" value="1"/>
</dbReference>
<dbReference type="Gene3D" id="3.40.50.300">
    <property type="entry name" value="P-loop containing nucleotide triphosphate hydrolases"/>
    <property type="match status" value="2"/>
</dbReference>
<dbReference type="InterPro" id="IPR027417">
    <property type="entry name" value="P-loop_NTPase"/>
</dbReference>
<dbReference type="InterPro" id="IPR041679">
    <property type="entry name" value="DNA2/NAM7-like_C"/>
</dbReference>
<sequence length="503" mass="59626">MKPHQIDQDFDWKDSDRLIHNQLVVITNQTFDEDKTFIATVVNRPFSEKSQQHYEKYKRIIARLQLFNKDKARFRNIEHQLHNEELYIYESDTYFDQYRNTLDALKRIDENNFPVGGQGKDPLLYDYNLTNIRYQKYEKYNRQISSDLILKKANVVGFTISGGAKYRDLLNQIQPQVFIIEEAAEVLESQTLSVINKDLKHLILIGDHRQLRPIMQSQEIINNIWSISLFERLITNNIPSSFLGIQKRMRPEIADYIRLVYGEEYQDDQSVKLYENVKGFKSNVQLFSYQADEHKVESRQQYSKTIINKYEAEILANLLLYILQIKQYTMEQVTVLSMYNGQVNELKQQIHTMLQNQMFKSKENEEYYKNYKERIRITSVDSFQGEESEIILLSTIRSNKENIAGFLINENRVNVAFSRARKGLFVIGNFELLYKARQENNIWTKVVDLSKKKGHYQQNHFKFQCQCHKRDYSVCDVNEIQDFIKQIPCQSECGQQLSCGNLY</sequence>
<comment type="caution">
    <text evidence="3">The sequence shown here is derived from an EMBL/GenBank/DDBJ whole genome shotgun (WGS) entry which is preliminary data.</text>
</comment>
<dbReference type="InterPro" id="IPR041677">
    <property type="entry name" value="DNA2/NAM7_AAA_11"/>
</dbReference>
<keyword evidence="3" id="KW-0378">Hydrolase</keyword>
<organism evidence="3 4">
    <name type="scientific">Pseudocohnilembus persalinus</name>
    <name type="common">Ciliate</name>
    <dbReference type="NCBI Taxonomy" id="266149"/>
    <lineage>
        <taxon>Eukaryota</taxon>
        <taxon>Sar</taxon>
        <taxon>Alveolata</taxon>
        <taxon>Ciliophora</taxon>
        <taxon>Intramacronucleata</taxon>
        <taxon>Oligohymenophorea</taxon>
        <taxon>Scuticociliatia</taxon>
        <taxon>Philasterida</taxon>
        <taxon>Pseudocohnilembidae</taxon>
        <taxon>Pseudocohnilembus</taxon>
    </lineage>
</organism>
<dbReference type="OMA" id="MREESKS"/>
<name>A0A0V0QG21_PSEPJ</name>
<dbReference type="OrthoDB" id="2423195at2759"/>